<feature type="transmembrane region" description="Helical" evidence="6">
    <location>
        <begin position="267"/>
        <end position="285"/>
    </location>
</feature>
<dbReference type="Proteomes" id="UP001551011">
    <property type="component" value="Unassembled WGS sequence"/>
</dbReference>
<organism evidence="8 9">
    <name type="scientific">Streptomyces flaveolus</name>
    <dbReference type="NCBI Taxonomy" id="67297"/>
    <lineage>
        <taxon>Bacteria</taxon>
        <taxon>Bacillati</taxon>
        <taxon>Actinomycetota</taxon>
        <taxon>Actinomycetes</taxon>
        <taxon>Kitasatosporales</taxon>
        <taxon>Streptomycetaceae</taxon>
        <taxon>Streptomyces</taxon>
    </lineage>
</organism>
<dbReference type="InterPro" id="IPR036259">
    <property type="entry name" value="MFS_trans_sf"/>
</dbReference>
<feature type="transmembrane region" description="Helical" evidence="6">
    <location>
        <begin position="385"/>
        <end position="405"/>
    </location>
</feature>
<feature type="transmembrane region" description="Helical" evidence="6">
    <location>
        <begin position="319"/>
        <end position="341"/>
    </location>
</feature>
<feature type="transmembrane region" description="Helical" evidence="6">
    <location>
        <begin position="110"/>
        <end position="131"/>
    </location>
</feature>
<feature type="transmembrane region" description="Helical" evidence="6">
    <location>
        <begin position="83"/>
        <end position="104"/>
    </location>
</feature>
<feature type="transmembrane region" description="Helical" evidence="6">
    <location>
        <begin position="292"/>
        <end position="313"/>
    </location>
</feature>
<name>A0ABV3AD14_9ACTN</name>
<evidence type="ECO:0000256" key="6">
    <source>
        <dbReference type="SAM" id="Phobius"/>
    </source>
</evidence>
<evidence type="ECO:0000256" key="1">
    <source>
        <dbReference type="ARBA" id="ARBA00004651"/>
    </source>
</evidence>
<evidence type="ECO:0000256" key="3">
    <source>
        <dbReference type="ARBA" id="ARBA00022692"/>
    </source>
</evidence>
<keyword evidence="9" id="KW-1185">Reference proteome</keyword>
<feature type="domain" description="Major facilitator superfamily (MFS) profile" evidence="7">
    <location>
        <begin position="1"/>
        <end position="407"/>
    </location>
</feature>
<feature type="transmembrane region" description="Helical" evidence="6">
    <location>
        <begin position="353"/>
        <end position="379"/>
    </location>
</feature>
<dbReference type="Gene3D" id="1.20.1250.20">
    <property type="entry name" value="MFS general substrate transporter like domains"/>
    <property type="match status" value="1"/>
</dbReference>
<feature type="transmembrane region" description="Helical" evidence="6">
    <location>
        <begin position="228"/>
        <end position="247"/>
    </location>
</feature>
<dbReference type="SUPFAM" id="SSF103473">
    <property type="entry name" value="MFS general substrate transporter"/>
    <property type="match status" value="1"/>
</dbReference>
<evidence type="ECO:0000256" key="2">
    <source>
        <dbReference type="ARBA" id="ARBA00022475"/>
    </source>
</evidence>
<dbReference type="InterPro" id="IPR011701">
    <property type="entry name" value="MFS"/>
</dbReference>
<keyword evidence="3 6" id="KW-0812">Transmembrane</keyword>
<proteinExistence type="predicted"/>
<protein>
    <submittedName>
        <fullName evidence="8">MFS transporter</fullName>
    </submittedName>
</protein>
<dbReference type="RefSeq" id="WP_030642103.1">
    <property type="nucleotide sequence ID" value="NZ_JBEXDP010000004.1"/>
</dbReference>
<reference evidence="8 9" key="1">
    <citation type="submission" date="2024-06" db="EMBL/GenBank/DDBJ databases">
        <title>The Natural Products Discovery Center: Release of the First 8490 Sequenced Strains for Exploring Actinobacteria Biosynthetic Diversity.</title>
        <authorList>
            <person name="Kalkreuter E."/>
            <person name="Kautsar S.A."/>
            <person name="Yang D."/>
            <person name="Bader C.D."/>
            <person name="Teijaro C.N."/>
            <person name="Fluegel L."/>
            <person name="Davis C.M."/>
            <person name="Simpson J.R."/>
            <person name="Lauterbach L."/>
            <person name="Steele A.D."/>
            <person name="Gui C."/>
            <person name="Meng S."/>
            <person name="Li G."/>
            <person name="Viehrig K."/>
            <person name="Ye F."/>
            <person name="Su P."/>
            <person name="Kiefer A.F."/>
            <person name="Nichols A."/>
            <person name="Cepeda A.J."/>
            <person name="Yan W."/>
            <person name="Fan B."/>
            <person name="Jiang Y."/>
            <person name="Adhikari A."/>
            <person name="Zheng C.-J."/>
            <person name="Schuster L."/>
            <person name="Cowan T.M."/>
            <person name="Smanski M.J."/>
            <person name="Chevrette M.G."/>
            <person name="De Carvalho L.P.S."/>
            <person name="Shen B."/>
        </authorList>
    </citation>
    <scope>NUCLEOTIDE SEQUENCE [LARGE SCALE GENOMIC DNA]</scope>
    <source>
        <strain evidence="8 9">NPDC020594</strain>
    </source>
</reference>
<dbReference type="InterPro" id="IPR020846">
    <property type="entry name" value="MFS_dom"/>
</dbReference>
<evidence type="ECO:0000313" key="9">
    <source>
        <dbReference type="Proteomes" id="UP001551011"/>
    </source>
</evidence>
<evidence type="ECO:0000313" key="8">
    <source>
        <dbReference type="EMBL" id="MEU5709650.1"/>
    </source>
</evidence>
<keyword evidence="2" id="KW-1003">Cell membrane</keyword>
<feature type="transmembrane region" description="Helical" evidence="6">
    <location>
        <begin position="152"/>
        <end position="171"/>
    </location>
</feature>
<dbReference type="CDD" id="cd06173">
    <property type="entry name" value="MFS_MefA_like"/>
    <property type="match status" value="1"/>
</dbReference>
<dbReference type="PANTHER" id="PTHR23513">
    <property type="entry name" value="INTEGRAL MEMBRANE EFFLUX PROTEIN-RELATED"/>
    <property type="match status" value="1"/>
</dbReference>
<sequence length="412" mass="41071">MTATLVPPATAQAHRDSNVLRWLGAYTSSMLGDSVYYLALSWAAVQAGSPTQAGLVMSASALPRAVLMLGGGVVADRFGPRRVVLGSDAVRCAAALAVAALLFLTSPGLWPLAVLALVFGTVDAVFMPAVGALPARLTEKGQLARVQGMRGLAIRFASVVGAPLGGLAVALGGAPAAFALAGLLIAVSLPLLMSVRVRALPQDGTPGTAGTAWSDLRAGLRYIRRHRVLAPLMVAITLGDLGFVGPLNVGLTLLADRRGWGAAGMGWVLAGFGAGAAAASLLLTVRGRLPRAGLVAGYAIIAGCVAIGALAYVPGLVTAVATAVLVGLLTGLSGAMCGALLQTQADPAYLGRVTSVSSLVSLGLTPLSMPFAAAAIGTWGPGPVFVASAVVCGLGGAVALAVPALRRAELPG</sequence>
<accession>A0ABV3AD14</accession>
<dbReference type="EMBL" id="JBFAEG010000015">
    <property type="protein sequence ID" value="MEU5709650.1"/>
    <property type="molecule type" value="Genomic_DNA"/>
</dbReference>
<feature type="transmembrane region" description="Helical" evidence="6">
    <location>
        <begin position="177"/>
        <end position="195"/>
    </location>
</feature>
<keyword evidence="4 6" id="KW-1133">Transmembrane helix</keyword>
<comment type="caution">
    <text evidence="8">The sequence shown here is derived from an EMBL/GenBank/DDBJ whole genome shotgun (WGS) entry which is preliminary data.</text>
</comment>
<dbReference type="Pfam" id="PF07690">
    <property type="entry name" value="MFS_1"/>
    <property type="match status" value="1"/>
</dbReference>
<keyword evidence="5 6" id="KW-0472">Membrane</keyword>
<gene>
    <name evidence="8" type="ORF">AB0H04_22705</name>
</gene>
<dbReference type="PROSITE" id="PS50850">
    <property type="entry name" value="MFS"/>
    <property type="match status" value="1"/>
</dbReference>
<evidence type="ECO:0000259" key="7">
    <source>
        <dbReference type="PROSITE" id="PS50850"/>
    </source>
</evidence>
<comment type="subcellular location">
    <subcellularLocation>
        <location evidence="1">Cell membrane</location>
        <topology evidence="1">Multi-pass membrane protein</topology>
    </subcellularLocation>
</comment>
<dbReference type="PANTHER" id="PTHR23513:SF17">
    <property type="entry name" value="MEMBRANE PROTEIN"/>
    <property type="match status" value="1"/>
</dbReference>
<evidence type="ECO:0000256" key="4">
    <source>
        <dbReference type="ARBA" id="ARBA00022989"/>
    </source>
</evidence>
<evidence type="ECO:0000256" key="5">
    <source>
        <dbReference type="ARBA" id="ARBA00023136"/>
    </source>
</evidence>